<comment type="caution">
    <text evidence="1">The sequence shown here is derived from an EMBL/GenBank/DDBJ whole genome shotgun (WGS) entry which is preliminary data.</text>
</comment>
<proteinExistence type="predicted"/>
<evidence type="ECO:0000313" key="2">
    <source>
        <dbReference type="Proteomes" id="UP001596152"/>
    </source>
</evidence>
<organism evidence="1 2">
    <name type="scientific">Brevundimonas staleyi</name>
    <dbReference type="NCBI Taxonomy" id="74326"/>
    <lineage>
        <taxon>Bacteria</taxon>
        <taxon>Pseudomonadati</taxon>
        <taxon>Pseudomonadota</taxon>
        <taxon>Alphaproteobacteria</taxon>
        <taxon>Caulobacterales</taxon>
        <taxon>Caulobacteraceae</taxon>
        <taxon>Brevundimonas</taxon>
    </lineage>
</organism>
<reference evidence="2" key="1">
    <citation type="journal article" date="2019" name="Int. J. Syst. Evol. Microbiol.">
        <title>The Global Catalogue of Microorganisms (GCM) 10K type strain sequencing project: providing services to taxonomists for standard genome sequencing and annotation.</title>
        <authorList>
            <consortium name="The Broad Institute Genomics Platform"/>
            <consortium name="The Broad Institute Genome Sequencing Center for Infectious Disease"/>
            <person name="Wu L."/>
            <person name="Ma J."/>
        </authorList>
    </citation>
    <scope>NUCLEOTIDE SEQUENCE [LARGE SCALE GENOMIC DNA]</scope>
    <source>
        <strain evidence="2">JCM 12125</strain>
    </source>
</reference>
<dbReference type="CDD" id="cd00719">
    <property type="entry name" value="GIY-YIG_SF"/>
    <property type="match status" value="1"/>
</dbReference>
<dbReference type="RefSeq" id="WP_374035897.1">
    <property type="nucleotide sequence ID" value="NZ_CP169082.1"/>
</dbReference>
<keyword evidence="2" id="KW-1185">Reference proteome</keyword>
<gene>
    <name evidence="1" type="ORF">ACFPIE_06530</name>
</gene>
<protein>
    <recommendedName>
        <fullName evidence="3">GIY-YIG nuclease family protein</fullName>
    </recommendedName>
</protein>
<sequence>MDFDTPAAHVQDADLDGYVEYEIDVEKVLRQELPGVVDSAAIAPLTLDAIAALPAKAKGAYVLFEDGHPVYAGKTDTRHGFRSRLAKHHNTIQDRQGLDPARIGFKAVRIMVFSNFDVEAILIKALREKDPTALRWNFSGFGSNDPGHNREAQEPADFDKERPIDIDKLIVSPLQGRLVGVLELLLSLKDQLPYTFRYETDAGANGRPSHHRLGHADHREAAPIQLPDQPFTVRQAVQWALEVLPSGWRATIFPDRVILYREATPYPYAREHLTAE</sequence>
<dbReference type="Proteomes" id="UP001596152">
    <property type="component" value="Unassembled WGS sequence"/>
</dbReference>
<dbReference type="EMBL" id="JBHSLF010000014">
    <property type="protein sequence ID" value="MFC5343562.1"/>
    <property type="molecule type" value="Genomic_DNA"/>
</dbReference>
<evidence type="ECO:0000313" key="1">
    <source>
        <dbReference type="EMBL" id="MFC5343562.1"/>
    </source>
</evidence>
<evidence type="ECO:0008006" key="3">
    <source>
        <dbReference type="Google" id="ProtNLM"/>
    </source>
</evidence>
<accession>A0ABW0FSA7</accession>
<name>A0ABW0FSA7_9CAUL</name>